<dbReference type="GO" id="GO:0003677">
    <property type="term" value="F:DNA binding"/>
    <property type="evidence" value="ECO:0007669"/>
    <property type="project" value="UniProtKB-KW"/>
</dbReference>
<gene>
    <name evidence="6" type="ORF">JQS43_18725</name>
</gene>
<keyword evidence="7" id="KW-1185">Reference proteome</keyword>
<dbReference type="EMBL" id="CP070499">
    <property type="protein sequence ID" value="QSB17433.1"/>
    <property type="molecule type" value="Genomic_DNA"/>
</dbReference>
<keyword evidence="1" id="KW-0805">Transcription regulation</keyword>
<evidence type="ECO:0000259" key="5">
    <source>
        <dbReference type="PROSITE" id="PS51078"/>
    </source>
</evidence>
<reference evidence="6" key="1">
    <citation type="submission" date="2021-02" db="EMBL/GenBank/DDBJ databases">
        <title>Natrosporangium hydrolyticum gen. nov., sp. nov, a haloalkaliphilic actinobacterium from a soda solonchak soil.</title>
        <authorList>
            <person name="Sorokin D.Y."/>
            <person name="Khijniak T.V."/>
            <person name="Zakharycheva A.P."/>
            <person name="Boueva O.V."/>
            <person name="Ariskina E.V."/>
            <person name="Hahnke R.L."/>
            <person name="Bunk B."/>
            <person name="Sproer C."/>
            <person name="Schumann P."/>
            <person name="Evtushenko L.I."/>
            <person name="Kublanov I.V."/>
        </authorList>
    </citation>
    <scope>NUCLEOTIDE SEQUENCE</scope>
    <source>
        <strain evidence="6">DSM 106523</strain>
    </source>
</reference>
<evidence type="ECO:0000313" key="7">
    <source>
        <dbReference type="Proteomes" id="UP000662857"/>
    </source>
</evidence>
<dbReference type="RefSeq" id="WP_239679494.1">
    <property type="nucleotide sequence ID" value="NZ_CP070499.1"/>
</dbReference>
<dbReference type="InterPro" id="IPR014757">
    <property type="entry name" value="Tscrpt_reg_IclR_C"/>
</dbReference>
<accession>A0A895YQ71</accession>
<dbReference type="GO" id="GO:0045892">
    <property type="term" value="P:negative regulation of DNA-templated transcription"/>
    <property type="evidence" value="ECO:0007669"/>
    <property type="project" value="TreeGrafter"/>
</dbReference>
<dbReference type="Pfam" id="PF01614">
    <property type="entry name" value="IclR_C"/>
    <property type="match status" value="1"/>
</dbReference>
<feature type="domain" description="HTH iclR-type" evidence="4">
    <location>
        <begin position="4"/>
        <end position="62"/>
    </location>
</feature>
<dbReference type="Gene3D" id="1.10.10.10">
    <property type="entry name" value="Winged helix-like DNA-binding domain superfamily/Winged helix DNA-binding domain"/>
    <property type="match status" value="1"/>
</dbReference>
<dbReference type="PROSITE" id="PS51077">
    <property type="entry name" value="HTH_ICLR"/>
    <property type="match status" value="1"/>
</dbReference>
<dbReference type="AlphaFoldDB" id="A0A895YQ71"/>
<evidence type="ECO:0000259" key="4">
    <source>
        <dbReference type="PROSITE" id="PS51077"/>
    </source>
</evidence>
<organism evidence="6 7">
    <name type="scientific">Natronosporangium hydrolyticum</name>
    <dbReference type="NCBI Taxonomy" id="2811111"/>
    <lineage>
        <taxon>Bacteria</taxon>
        <taxon>Bacillati</taxon>
        <taxon>Actinomycetota</taxon>
        <taxon>Actinomycetes</taxon>
        <taxon>Micromonosporales</taxon>
        <taxon>Micromonosporaceae</taxon>
        <taxon>Natronosporangium</taxon>
    </lineage>
</organism>
<keyword evidence="3" id="KW-0804">Transcription</keyword>
<dbReference type="SUPFAM" id="SSF55781">
    <property type="entry name" value="GAF domain-like"/>
    <property type="match status" value="1"/>
</dbReference>
<proteinExistence type="predicted"/>
<keyword evidence="2" id="KW-0238">DNA-binding</keyword>
<dbReference type="InterPro" id="IPR036390">
    <property type="entry name" value="WH_DNA-bd_sf"/>
</dbReference>
<protein>
    <submittedName>
        <fullName evidence="6">IclR family transcriptional regulator</fullName>
    </submittedName>
</protein>
<dbReference type="InterPro" id="IPR050707">
    <property type="entry name" value="HTH_MetabolicPath_Reg"/>
</dbReference>
<dbReference type="InterPro" id="IPR029016">
    <property type="entry name" value="GAF-like_dom_sf"/>
</dbReference>
<dbReference type="SUPFAM" id="SSF46785">
    <property type="entry name" value="Winged helix' DNA-binding domain"/>
    <property type="match status" value="1"/>
</dbReference>
<dbReference type="PANTHER" id="PTHR30136">
    <property type="entry name" value="HELIX-TURN-HELIX TRANSCRIPTIONAL REGULATOR, ICLR FAMILY"/>
    <property type="match status" value="1"/>
</dbReference>
<dbReference type="InterPro" id="IPR005471">
    <property type="entry name" value="Tscrpt_reg_IclR_N"/>
</dbReference>
<feature type="domain" description="IclR-ED" evidence="5">
    <location>
        <begin position="63"/>
        <end position="228"/>
    </location>
</feature>
<dbReference type="Proteomes" id="UP000662857">
    <property type="component" value="Chromosome"/>
</dbReference>
<dbReference type="SMART" id="SM00346">
    <property type="entry name" value="HTH_ICLR"/>
    <property type="match status" value="1"/>
</dbReference>
<dbReference type="InterPro" id="IPR036388">
    <property type="entry name" value="WH-like_DNA-bd_sf"/>
</dbReference>
<sequence>MSGVGVLDKAVLILSACVEGASLAELVDRTKLPRATAHRLAQALEVHRLLVRDTQGRWRPGPRLGELANAAPDVLLTAAEPMLAALRDTTGESAQLFLRRADERVCVASAERARGLRDTVPVGSVLPMHAGSGAQVLLAWEPPEAYLPLLPRCRFTGKTLAEVRRRGWAQSVAEREAGVASVSAPVRDRSGRVVAAISVSGPIERMGRRPGEKYAMAVVRAGQRLSGL</sequence>
<dbReference type="Gene3D" id="3.30.450.40">
    <property type="match status" value="1"/>
</dbReference>
<name>A0A895YQ71_9ACTN</name>
<evidence type="ECO:0000313" key="6">
    <source>
        <dbReference type="EMBL" id="QSB17433.1"/>
    </source>
</evidence>
<dbReference type="Pfam" id="PF09339">
    <property type="entry name" value="HTH_IclR"/>
    <property type="match status" value="1"/>
</dbReference>
<evidence type="ECO:0000256" key="2">
    <source>
        <dbReference type="ARBA" id="ARBA00023125"/>
    </source>
</evidence>
<dbReference type="PROSITE" id="PS51078">
    <property type="entry name" value="ICLR_ED"/>
    <property type="match status" value="1"/>
</dbReference>
<dbReference type="PANTHER" id="PTHR30136:SF39">
    <property type="entry name" value="TRANSCRIPTIONAL REGULATORY PROTEIN"/>
    <property type="match status" value="1"/>
</dbReference>
<dbReference type="GO" id="GO:0003700">
    <property type="term" value="F:DNA-binding transcription factor activity"/>
    <property type="evidence" value="ECO:0007669"/>
    <property type="project" value="TreeGrafter"/>
</dbReference>
<evidence type="ECO:0000256" key="3">
    <source>
        <dbReference type="ARBA" id="ARBA00023163"/>
    </source>
</evidence>
<dbReference type="KEGG" id="nhy:JQS43_18725"/>
<evidence type="ECO:0000256" key="1">
    <source>
        <dbReference type="ARBA" id="ARBA00023015"/>
    </source>
</evidence>